<evidence type="ECO:0000313" key="1">
    <source>
        <dbReference type="EMBL" id="KAJ1678952.1"/>
    </source>
</evidence>
<name>A0ACC1HR82_9FUNG</name>
<reference evidence="1" key="1">
    <citation type="submission" date="2022-06" db="EMBL/GenBank/DDBJ databases">
        <title>Phylogenomic reconstructions and comparative analyses of Kickxellomycotina fungi.</title>
        <authorList>
            <person name="Reynolds N.K."/>
            <person name="Stajich J.E."/>
            <person name="Barry K."/>
            <person name="Grigoriev I.V."/>
            <person name="Crous P."/>
            <person name="Smith M.E."/>
        </authorList>
    </citation>
    <scope>NUCLEOTIDE SEQUENCE</scope>
    <source>
        <strain evidence="1">RSA 2271</strain>
    </source>
</reference>
<evidence type="ECO:0000313" key="2">
    <source>
        <dbReference type="Proteomes" id="UP001145114"/>
    </source>
</evidence>
<comment type="caution">
    <text evidence="1">The sequence shown here is derived from an EMBL/GenBank/DDBJ whole genome shotgun (WGS) entry which is preliminary data.</text>
</comment>
<protein>
    <submittedName>
        <fullName evidence="1">Uncharacterized protein</fullName>
    </submittedName>
</protein>
<dbReference type="Proteomes" id="UP001145114">
    <property type="component" value="Unassembled WGS sequence"/>
</dbReference>
<sequence>MFSSPTIRALLWVAETQLVGDGRDSRDDSNSKSHGEFNSADASLSIAQEALTCVANIMLINTSVIDWFHKIDGMATLIRILESIQPTPSISFLCGRIIFLVTHRGANVTHYVEQSGLPDIIAKACTDILPIAKDEQDRGMSFAVPFNAGSALNELMKATFNLCTFYHRSCHQQDHGSLSPQAAASLATESSKSTLLPGQAQSSPKARLYDSTNTIPPSHVHHFTKLLGATIDIILTLQPRDSVPQIPSSQAFNVLLNLPIIEPTEVRDLWMPPLSDENKWRVLDHLMGVMNATAMAIEFDPKYKMIELPNDKQTTLMPLFLILTYWVCESREAHARVSATVLGDESKRDTDHPPEEWDNLCGQLVRIMRSPLPTDFTNAVSDLLFCLCNQSPKIMINRFGYGNVAGYFMRQHILIGSDDMEGLDTKFGECGGQIDPITGRAYSQRDRQHPPASSTAAADADNPFTGMTDEEKEREAERLFVLFERLNKTGVVKVNNPVVKAYQCGKMQELNDESEQSDSSNKDNGD</sequence>
<keyword evidence="2" id="KW-1185">Reference proteome</keyword>
<dbReference type="EMBL" id="JAMZIH010000715">
    <property type="protein sequence ID" value="KAJ1678952.1"/>
    <property type="molecule type" value="Genomic_DNA"/>
</dbReference>
<gene>
    <name evidence="1" type="ORF">EV182_003024</name>
</gene>
<accession>A0ACC1HR82</accession>
<proteinExistence type="predicted"/>
<organism evidence="1 2">
    <name type="scientific">Spiromyces aspiralis</name>
    <dbReference type="NCBI Taxonomy" id="68401"/>
    <lineage>
        <taxon>Eukaryota</taxon>
        <taxon>Fungi</taxon>
        <taxon>Fungi incertae sedis</taxon>
        <taxon>Zoopagomycota</taxon>
        <taxon>Kickxellomycotina</taxon>
        <taxon>Kickxellomycetes</taxon>
        <taxon>Kickxellales</taxon>
        <taxon>Kickxellaceae</taxon>
        <taxon>Spiromyces</taxon>
    </lineage>
</organism>